<feature type="domain" description="Bacterial type II secretion system protein E" evidence="2">
    <location>
        <begin position="95"/>
        <end position="342"/>
    </location>
</feature>
<dbReference type="GO" id="GO:0016887">
    <property type="term" value="F:ATP hydrolysis activity"/>
    <property type="evidence" value="ECO:0007669"/>
    <property type="project" value="InterPro"/>
</dbReference>
<protein>
    <submittedName>
        <fullName evidence="3">Secretion protein</fullName>
    </submittedName>
</protein>
<evidence type="ECO:0000313" key="3">
    <source>
        <dbReference type="EMBL" id="RAP02741.1"/>
    </source>
</evidence>
<evidence type="ECO:0000256" key="1">
    <source>
        <dbReference type="ARBA" id="ARBA00006611"/>
    </source>
</evidence>
<dbReference type="RefSeq" id="WP_011406742.1">
    <property type="nucleotide sequence ID" value="NZ_CATZXA010000004.1"/>
</dbReference>
<sequence>MKYMEIYKTKKEPQLDKTEIQEYQKIKEKIIQQEINNEKSIINKDVIHELITKNTTNHKILNKLLHDIQGYGKIDDMINDDDLEEIMIIGSKKPVYVYHREKGMMLTNIKLNNMEIRQIIDKIANNIQRKINKQSPILDARLDDGSRVNATIPPITADGPTLTIRKFRKNPYTIFDLINKNTLTLNLAAFLWIVIEGLHIRPSNIIIAGGTGCGKTTTLNTISSFIPQHERIITIEDTLELQIPHKHIIRTETKPPNIENKGEITMDLLLKNSLRQRPDRIIIGEVRSNEAITLFTALNTGHSGMGTLHANSTYETITRLTNPPMSVPNIMIKSIDFIIMQKRIYHPKYGIIRRITDVAEVVGMENNKIQLNTIYKYNSVNDSIKYTAINCNALNKIAYLTGLTYKQVHEEIHEREKYLEKYHDKNMNIEKVHEIINNYHQKTL</sequence>
<accession>A0A328PXQ0</accession>
<proteinExistence type="inferred from homology"/>
<dbReference type="GeneID" id="3856058"/>
<dbReference type="Proteomes" id="UP000248557">
    <property type="component" value="Unassembled WGS sequence"/>
</dbReference>
<dbReference type="CDD" id="cd01130">
    <property type="entry name" value="VirB11-like_ATPase"/>
    <property type="match status" value="1"/>
</dbReference>
<comment type="similarity">
    <text evidence="1">Belongs to the GSP E family.</text>
</comment>
<name>A0A328PXQ0_9EURY</name>
<dbReference type="Pfam" id="PF00437">
    <property type="entry name" value="T2SSE"/>
    <property type="match status" value="1"/>
</dbReference>
<dbReference type="OMA" id="MVMMATN"/>
<gene>
    <name evidence="3" type="ORF">CA615_05785</name>
</gene>
<dbReference type="Gene3D" id="3.40.50.300">
    <property type="entry name" value="P-loop containing nucleotide triphosphate hydrolases"/>
    <property type="match status" value="1"/>
</dbReference>
<comment type="caution">
    <text evidence="3">The sequence shown here is derived from an EMBL/GenBank/DDBJ whole genome shotgun (WGS) entry which is preliminary data.</text>
</comment>
<dbReference type="InterPro" id="IPR001482">
    <property type="entry name" value="T2SS/T4SS_dom"/>
</dbReference>
<dbReference type="InterPro" id="IPR027417">
    <property type="entry name" value="P-loop_NTPase"/>
</dbReference>
<dbReference type="PANTHER" id="PTHR30486:SF15">
    <property type="entry name" value="TYPE II_IV SECRETION SYSTEM ATPASE"/>
    <property type="match status" value="1"/>
</dbReference>
<dbReference type="AlphaFoldDB" id="A0A328PXQ0"/>
<reference evidence="3 4" key="1">
    <citation type="submission" date="2017-05" db="EMBL/GenBank/DDBJ databases">
        <title>Host range expansion of the Methanosphaera genus to humans and monogastric animals involves recent and extensive reduction in genome content.</title>
        <authorList>
            <person name="Hoedt E.C."/>
            <person name="Volmer J.G."/>
            <person name="Parks D.H."/>
            <person name="Rosewarne C.P."/>
            <person name="Denman S.E."/>
            <person name="Mcsweeney C.S."/>
            <person name="O Cuiv P."/>
            <person name="Hugenholtz P."/>
            <person name="Tyson G.W."/>
            <person name="Morrison M."/>
        </authorList>
    </citation>
    <scope>NUCLEOTIDE SEQUENCE [LARGE SCALE GENOMIC DNA]</scope>
    <source>
        <strain evidence="3 4">PA5</strain>
    </source>
</reference>
<dbReference type="SUPFAM" id="SSF52540">
    <property type="entry name" value="P-loop containing nucleoside triphosphate hydrolases"/>
    <property type="match status" value="1"/>
</dbReference>
<dbReference type="PANTHER" id="PTHR30486">
    <property type="entry name" value="TWITCHING MOTILITY PROTEIN PILT"/>
    <property type="match status" value="1"/>
</dbReference>
<dbReference type="InterPro" id="IPR050921">
    <property type="entry name" value="T4SS_GSP_E_ATPase"/>
</dbReference>
<evidence type="ECO:0000313" key="4">
    <source>
        <dbReference type="Proteomes" id="UP000248557"/>
    </source>
</evidence>
<dbReference type="EMBL" id="NGJK01000077">
    <property type="protein sequence ID" value="RAP02741.1"/>
    <property type="molecule type" value="Genomic_DNA"/>
</dbReference>
<evidence type="ECO:0000259" key="2">
    <source>
        <dbReference type="Pfam" id="PF00437"/>
    </source>
</evidence>
<organism evidence="3 4">
    <name type="scientific">Methanosphaera stadtmanae</name>
    <dbReference type="NCBI Taxonomy" id="2317"/>
    <lineage>
        <taxon>Archaea</taxon>
        <taxon>Methanobacteriati</taxon>
        <taxon>Methanobacteriota</taxon>
        <taxon>Methanomada group</taxon>
        <taxon>Methanobacteria</taxon>
        <taxon>Methanobacteriales</taxon>
        <taxon>Methanobacteriaceae</taxon>
        <taxon>Methanosphaera</taxon>
    </lineage>
</organism>
<dbReference type="Gene3D" id="3.30.450.380">
    <property type="match status" value="1"/>
</dbReference>